<dbReference type="AlphaFoldDB" id="W5TNN0"/>
<dbReference type="SUPFAM" id="SSF53474">
    <property type="entry name" value="alpha/beta-Hydrolases"/>
    <property type="match status" value="1"/>
</dbReference>
<dbReference type="eggNOG" id="COG0400">
    <property type="taxonomic scope" value="Bacteria"/>
</dbReference>
<dbReference type="OrthoDB" id="4562399at2"/>
<organism evidence="2 3">
    <name type="scientific">Nocardia nova SH22a</name>
    <dbReference type="NCBI Taxonomy" id="1415166"/>
    <lineage>
        <taxon>Bacteria</taxon>
        <taxon>Bacillati</taxon>
        <taxon>Actinomycetota</taxon>
        <taxon>Actinomycetes</taxon>
        <taxon>Mycobacteriales</taxon>
        <taxon>Nocardiaceae</taxon>
        <taxon>Nocardia</taxon>
    </lineage>
</organism>
<dbReference type="SMART" id="SM01110">
    <property type="entry name" value="Cutinase"/>
    <property type="match status" value="1"/>
</dbReference>
<dbReference type="InterPro" id="IPR029058">
    <property type="entry name" value="AB_hydrolase_fold"/>
</dbReference>
<evidence type="ECO:0008006" key="4">
    <source>
        <dbReference type="Google" id="ProtNLM"/>
    </source>
</evidence>
<evidence type="ECO:0000313" key="3">
    <source>
        <dbReference type="Proteomes" id="UP000019150"/>
    </source>
</evidence>
<dbReference type="HOGENOM" id="CLU_1110514_0_0_11"/>
<accession>W5TNN0</accession>
<proteinExistence type="predicted"/>
<keyword evidence="1" id="KW-0378">Hydrolase</keyword>
<dbReference type="GO" id="GO:0016787">
    <property type="term" value="F:hydrolase activity"/>
    <property type="evidence" value="ECO:0007669"/>
    <property type="project" value="UniProtKB-KW"/>
</dbReference>
<name>W5TNN0_9NOCA</name>
<dbReference type="PATRIC" id="fig|1415166.3.peg.6172"/>
<dbReference type="KEGG" id="nno:NONO_c59930"/>
<gene>
    <name evidence="2" type="ORF">NONO_c59930</name>
</gene>
<dbReference type="Gene3D" id="3.40.50.1820">
    <property type="entry name" value="alpha/beta hydrolase"/>
    <property type="match status" value="1"/>
</dbReference>
<evidence type="ECO:0000313" key="2">
    <source>
        <dbReference type="EMBL" id="AHH20769.1"/>
    </source>
</evidence>
<evidence type="ECO:0000256" key="1">
    <source>
        <dbReference type="ARBA" id="ARBA00022801"/>
    </source>
</evidence>
<keyword evidence="3" id="KW-1185">Reference proteome</keyword>
<dbReference type="EMBL" id="CP006850">
    <property type="protein sequence ID" value="AHH20769.1"/>
    <property type="molecule type" value="Genomic_DNA"/>
</dbReference>
<dbReference type="InterPro" id="IPR000675">
    <property type="entry name" value="Cutinase/axe"/>
</dbReference>
<dbReference type="Proteomes" id="UP000019150">
    <property type="component" value="Chromosome"/>
</dbReference>
<sequence>MIDVFMLPGTGFPHGGDGLCEGFIARLDPKRFRGHVVDYPAAVGGLLMPYRQSRTDGRKALIDAIRATSNLALIGGFSQGAGIAMDLAADIGSGLLPDLEIVGCAAIADPARPAGGGLPGQEPTGGFGITGERAVPGVPAWWAAHPGDPITALPGGSPIRAIADAVEYYSLASPVAMAQWGDDLIDRIRHNRWQRWWSIQNWRDWSDALGFANNYLVGGFHGPRYFTDGYIDALAAAVNDSVS</sequence>
<protein>
    <recommendedName>
        <fullName evidence="4">PE-PPE domain-containing protein</fullName>
    </recommendedName>
</protein>
<reference evidence="2 3" key="1">
    <citation type="journal article" date="2014" name="Appl. Environ. Microbiol.">
        <title>Insights into the Microbial Degradation of Rubber and Gutta-Percha by Analysis of the Complete Genome of Nocardia nova SH22a.</title>
        <authorList>
            <person name="Luo Q."/>
            <person name="Hiessl S."/>
            <person name="Poehlein A."/>
            <person name="Daniel R."/>
            <person name="Steinbuchel A."/>
        </authorList>
    </citation>
    <scope>NUCLEOTIDE SEQUENCE [LARGE SCALE GENOMIC DNA]</scope>
    <source>
        <strain evidence="2">SH22a</strain>
    </source>
</reference>
<dbReference type="STRING" id="1415166.NONO_c59930"/>
<dbReference type="RefSeq" id="WP_025352120.1">
    <property type="nucleotide sequence ID" value="NZ_CP006850.1"/>
</dbReference>